<keyword evidence="8 14" id="KW-0378">Hydrolase</keyword>
<evidence type="ECO:0000256" key="11">
    <source>
        <dbReference type="ARBA" id="ARBA00023049"/>
    </source>
</evidence>
<feature type="transmembrane region" description="Helical" evidence="14">
    <location>
        <begin position="20"/>
        <end position="38"/>
    </location>
</feature>
<keyword evidence="7" id="KW-0677">Repeat</keyword>
<comment type="similarity">
    <text evidence="2 14">Belongs to the peptidase M50B family.</text>
</comment>
<sequence length="382" mass="41538">MFKNSTTVLRVFEIEINLASSWFLIAALITWSLAHQVFPQQIPGLSTLQYGMLGTVAMLLFFVSLLLHELAHALVARSFGLKVPRITLFLFGGVAELGDEPDTAGHEFWIAIAGPAMSLALASIFWVSSVIALLTSEDLSQVHTVLSYLATINLVLAVFNMLPAFPLDGGRVLRAAIWSRTGDILKATKTSTKFGEFLGFGLMALGVLALFQGLPLGGAWQIMIGLFIVIAAKSSLESLQTKTLLGNQRVADVMSAKVVAADPDLSLTDLVNRIMLPNRVSFVPVIEDGVLLGHIDTKVLSMIDRENWSNTQVGDVFVEFDTSRIISPHDNAADTLKQMAETGERKLIVAEGRRLVGVVTLSDLMRLLQLLISLKARPEVTV</sequence>
<proteinExistence type="inferred from homology"/>
<dbReference type="CDD" id="cd06164">
    <property type="entry name" value="S2P-M50_SpoIVFB_CBS"/>
    <property type="match status" value="1"/>
</dbReference>
<dbReference type="OrthoDB" id="9781963at2"/>
<reference evidence="19 20" key="1">
    <citation type="journal article" date="2015" name="Int. J. Syst. Evol. Microbiol.">
        <title>Aestuariivita atlantica sp. nov., isolated from deep sea sediment of the Atlantic Ocean.</title>
        <authorList>
            <person name="Li G."/>
            <person name="Lai Q."/>
            <person name="Du Y."/>
            <person name="Liu X."/>
            <person name="Sun F."/>
            <person name="Shao Z."/>
        </authorList>
    </citation>
    <scope>NUCLEOTIDE SEQUENCE [LARGE SCALE GENOMIC DNA]</scope>
    <source>
        <strain evidence="19 20">22II-S11-z3</strain>
    </source>
</reference>
<feature type="transmembrane region" description="Helical" evidence="14">
    <location>
        <begin position="109"/>
        <end position="133"/>
    </location>
</feature>
<evidence type="ECO:0000256" key="12">
    <source>
        <dbReference type="ARBA" id="ARBA00023122"/>
    </source>
</evidence>
<dbReference type="InterPro" id="IPR016483">
    <property type="entry name" value="UCP006404_Pept_M50_CBS"/>
</dbReference>
<evidence type="ECO:0000256" key="16">
    <source>
        <dbReference type="PIRSR" id="PIRSR006404-2"/>
    </source>
</evidence>
<evidence type="ECO:0000259" key="18">
    <source>
        <dbReference type="PROSITE" id="PS51371"/>
    </source>
</evidence>
<accession>A0A0L1JJD2</accession>
<evidence type="ECO:0000256" key="2">
    <source>
        <dbReference type="ARBA" id="ARBA00007931"/>
    </source>
</evidence>
<dbReference type="GO" id="GO:0008237">
    <property type="term" value="F:metallopeptidase activity"/>
    <property type="evidence" value="ECO:0007669"/>
    <property type="project" value="UniProtKB-UniRule"/>
</dbReference>
<feature type="active site" evidence="15">
    <location>
        <position position="69"/>
    </location>
</feature>
<evidence type="ECO:0000313" key="19">
    <source>
        <dbReference type="EMBL" id="KNG91874.1"/>
    </source>
</evidence>
<organism evidence="19 20">
    <name type="scientific">Pseudaestuariivita atlantica</name>
    <dbReference type="NCBI Taxonomy" id="1317121"/>
    <lineage>
        <taxon>Bacteria</taxon>
        <taxon>Pseudomonadati</taxon>
        <taxon>Pseudomonadota</taxon>
        <taxon>Alphaproteobacteria</taxon>
        <taxon>Rhodobacterales</taxon>
        <taxon>Paracoccaceae</taxon>
        <taxon>Pseudaestuariivita</taxon>
    </lineage>
</organism>
<keyword evidence="11 14" id="KW-0482">Metalloprotease</keyword>
<keyword evidence="5 14" id="KW-0812">Transmembrane</keyword>
<gene>
    <name evidence="19" type="ORF">ATO11_20360</name>
</gene>
<keyword evidence="20" id="KW-1185">Reference proteome</keyword>
<keyword evidence="12 17" id="KW-0129">CBS domain</keyword>
<evidence type="ECO:0000256" key="1">
    <source>
        <dbReference type="ARBA" id="ARBA00004651"/>
    </source>
</evidence>
<evidence type="ECO:0000256" key="13">
    <source>
        <dbReference type="ARBA" id="ARBA00023136"/>
    </source>
</evidence>
<keyword evidence="10 14" id="KW-1133">Transmembrane helix</keyword>
<dbReference type="Gene3D" id="3.10.580.10">
    <property type="entry name" value="CBS-domain"/>
    <property type="match status" value="2"/>
</dbReference>
<evidence type="ECO:0000256" key="15">
    <source>
        <dbReference type="PIRSR" id="PIRSR006404-1"/>
    </source>
</evidence>
<dbReference type="InterPro" id="IPR046342">
    <property type="entry name" value="CBS_dom_sf"/>
</dbReference>
<dbReference type="InterPro" id="IPR008915">
    <property type="entry name" value="Peptidase_M50"/>
</dbReference>
<comment type="cofactor">
    <cofactor evidence="14 16">
        <name>Zn(2+)</name>
        <dbReference type="ChEBI" id="CHEBI:29105"/>
    </cofactor>
    <text evidence="14 16">Binds 1 zinc ion per subunit.</text>
</comment>
<evidence type="ECO:0000256" key="3">
    <source>
        <dbReference type="ARBA" id="ARBA00022475"/>
    </source>
</evidence>
<feature type="domain" description="CBS" evidence="18">
    <location>
        <begin position="317"/>
        <end position="379"/>
    </location>
</feature>
<evidence type="ECO:0000256" key="17">
    <source>
        <dbReference type="PROSITE-ProRule" id="PRU00703"/>
    </source>
</evidence>
<dbReference type="GO" id="GO:0046872">
    <property type="term" value="F:metal ion binding"/>
    <property type="evidence" value="ECO:0007669"/>
    <property type="project" value="UniProtKB-UniRule"/>
</dbReference>
<evidence type="ECO:0000256" key="4">
    <source>
        <dbReference type="ARBA" id="ARBA00022670"/>
    </source>
</evidence>
<dbReference type="PANTHER" id="PTHR39188">
    <property type="entry name" value="MEMBRANE-ASSOCIATED ZINC METALLOPROTEASE M50B"/>
    <property type="match status" value="1"/>
</dbReference>
<dbReference type="GO" id="GO:0005886">
    <property type="term" value="C:plasma membrane"/>
    <property type="evidence" value="ECO:0007669"/>
    <property type="project" value="UniProtKB-SubCell"/>
</dbReference>
<dbReference type="PATRIC" id="fig|1317121.7.peg.1836"/>
<dbReference type="PIRSF" id="PIRSF006404">
    <property type="entry name" value="UCP006404_Pept_M50_CBS"/>
    <property type="match status" value="1"/>
</dbReference>
<dbReference type="InterPro" id="IPR000644">
    <property type="entry name" value="CBS_dom"/>
</dbReference>
<dbReference type="Proteomes" id="UP000036938">
    <property type="component" value="Unassembled WGS sequence"/>
</dbReference>
<evidence type="ECO:0000256" key="8">
    <source>
        <dbReference type="ARBA" id="ARBA00022801"/>
    </source>
</evidence>
<dbReference type="Pfam" id="PF02163">
    <property type="entry name" value="Peptidase_M50"/>
    <property type="match status" value="1"/>
</dbReference>
<feature type="binding site" evidence="16">
    <location>
        <position position="68"/>
    </location>
    <ligand>
        <name>Zn(2+)</name>
        <dbReference type="ChEBI" id="CHEBI:29105"/>
        <note>catalytic</note>
    </ligand>
</feature>
<keyword evidence="6 14" id="KW-0479">Metal-binding</keyword>
<evidence type="ECO:0000256" key="5">
    <source>
        <dbReference type="ARBA" id="ARBA00022692"/>
    </source>
</evidence>
<protein>
    <recommendedName>
        <fullName evidence="14">Zinc metalloprotease</fullName>
    </recommendedName>
</protein>
<keyword evidence="13 14" id="KW-0472">Membrane</keyword>
<comment type="subcellular location">
    <subcellularLocation>
        <location evidence="1 14">Cell membrane</location>
        <topology evidence="1 14">Multi-pass membrane protein</topology>
    </subcellularLocation>
</comment>
<dbReference type="STRING" id="1317121.ATO11_20360"/>
<name>A0A0L1JJD2_9RHOB</name>
<dbReference type="PANTHER" id="PTHR39188:SF3">
    <property type="entry name" value="STAGE IV SPORULATION PROTEIN FB"/>
    <property type="match status" value="1"/>
</dbReference>
<evidence type="ECO:0000313" key="20">
    <source>
        <dbReference type="Proteomes" id="UP000036938"/>
    </source>
</evidence>
<feature type="binding site" evidence="16">
    <location>
        <position position="168"/>
    </location>
    <ligand>
        <name>Zn(2+)</name>
        <dbReference type="ChEBI" id="CHEBI:29105"/>
        <note>catalytic</note>
    </ligand>
</feature>
<feature type="transmembrane region" description="Helical" evidence="14">
    <location>
        <begin position="194"/>
        <end position="212"/>
    </location>
</feature>
<feature type="transmembrane region" description="Helical" evidence="14">
    <location>
        <begin position="50"/>
        <end position="67"/>
    </location>
</feature>
<evidence type="ECO:0000256" key="7">
    <source>
        <dbReference type="ARBA" id="ARBA00022737"/>
    </source>
</evidence>
<evidence type="ECO:0000256" key="10">
    <source>
        <dbReference type="ARBA" id="ARBA00022989"/>
    </source>
</evidence>
<dbReference type="AlphaFoldDB" id="A0A0L1JJD2"/>
<dbReference type="SUPFAM" id="SSF54631">
    <property type="entry name" value="CBS-domain pair"/>
    <property type="match status" value="1"/>
</dbReference>
<dbReference type="GO" id="GO:0006508">
    <property type="term" value="P:proteolysis"/>
    <property type="evidence" value="ECO:0007669"/>
    <property type="project" value="UniProtKB-KW"/>
</dbReference>
<evidence type="ECO:0000256" key="6">
    <source>
        <dbReference type="ARBA" id="ARBA00022723"/>
    </source>
</evidence>
<keyword evidence="4 14" id="KW-0645">Protease</keyword>
<keyword evidence="9 14" id="KW-0862">Zinc</keyword>
<evidence type="ECO:0000256" key="14">
    <source>
        <dbReference type="PIRNR" id="PIRNR006404"/>
    </source>
</evidence>
<dbReference type="EMBL" id="AQQZ01000025">
    <property type="protein sequence ID" value="KNG91874.1"/>
    <property type="molecule type" value="Genomic_DNA"/>
</dbReference>
<feature type="binding site" evidence="16">
    <location>
        <position position="72"/>
    </location>
    <ligand>
        <name>Zn(2+)</name>
        <dbReference type="ChEBI" id="CHEBI:29105"/>
        <note>catalytic</note>
    </ligand>
</feature>
<dbReference type="PROSITE" id="PS51371">
    <property type="entry name" value="CBS"/>
    <property type="match status" value="1"/>
</dbReference>
<comment type="caution">
    <text evidence="19">The sequence shown here is derived from an EMBL/GenBank/DDBJ whole genome shotgun (WGS) entry which is preliminary data.</text>
</comment>
<feature type="transmembrane region" description="Helical" evidence="14">
    <location>
        <begin position="145"/>
        <end position="165"/>
    </location>
</feature>
<keyword evidence="3 14" id="KW-1003">Cell membrane</keyword>
<dbReference type="Pfam" id="PF00571">
    <property type="entry name" value="CBS"/>
    <property type="match status" value="2"/>
</dbReference>
<evidence type="ECO:0000256" key="9">
    <source>
        <dbReference type="ARBA" id="ARBA00022833"/>
    </source>
</evidence>